<dbReference type="EMBL" id="JANBVO010000021">
    <property type="protein sequence ID" value="KAJ9142679.1"/>
    <property type="molecule type" value="Genomic_DNA"/>
</dbReference>
<protein>
    <submittedName>
        <fullName evidence="2">Uncharacterized protein</fullName>
    </submittedName>
</protein>
<evidence type="ECO:0000313" key="2">
    <source>
        <dbReference type="EMBL" id="KAJ9142679.1"/>
    </source>
</evidence>
<keyword evidence="3" id="KW-1185">Reference proteome</keyword>
<feature type="compositionally biased region" description="Polar residues" evidence="1">
    <location>
        <begin position="346"/>
        <end position="401"/>
    </location>
</feature>
<organism evidence="2 3">
    <name type="scientific">Pleurostoma richardsiae</name>
    <dbReference type="NCBI Taxonomy" id="41990"/>
    <lineage>
        <taxon>Eukaryota</taxon>
        <taxon>Fungi</taxon>
        <taxon>Dikarya</taxon>
        <taxon>Ascomycota</taxon>
        <taxon>Pezizomycotina</taxon>
        <taxon>Sordariomycetes</taxon>
        <taxon>Sordariomycetidae</taxon>
        <taxon>Calosphaeriales</taxon>
        <taxon>Pleurostomataceae</taxon>
        <taxon>Pleurostoma</taxon>
    </lineage>
</organism>
<accession>A0AA38VRI9</accession>
<feature type="region of interest" description="Disordered" evidence="1">
    <location>
        <begin position="308"/>
        <end position="401"/>
    </location>
</feature>
<proteinExistence type="predicted"/>
<reference evidence="2" key="1">
    <citation type="submission" date="2022-07" db="EMBL/GenBank/DDBJ databases">
        <title>Fungi with potential for degradation of polypropylene.</title>
        <authorList>
            <person name="Gostincar C."/>
        </authorList>
    </citation>
    <scope>NUCLEOTIDE SEQUENCE</scope>
    <source>
        <strain evidence="2">EXF-13308</strain>
    </source>
</reference>
<feature type="region of interest" description="Disordered" evidence="1">
    <location>
        <begin position="1"/>
        <end position="46"/>
    </location>
</feature>
<gene>
    <name evidence="2" type="ORF">NKR23_g6973</name>
</gene>
<dbReference type="Proteomes" id="UP001174694">
    <property type="component" value="Unassembled WGS sequence"/>
</dbReference>
<evidence type="ECO:0000313" key="3">
    <source>
        <dbReference type="Proteomes" id="UP001174694"/>
    </source>
</evidence>
<name>A0AA38VRI9_9PEZI</name>
<evidence type="ECO:0000256" key="1">
    <source>
        <dbReference type="SAM" id="MobiDB-lite"/>
    </source>
</evidence>
<comment type="caution">
    <text evidence="2">The sequence shown here is derived from an EMBL/GenBank/DDBJ whole genome shotgun (WGS) entry which is preliminary data.</text>
</comment>
<feature type="compositionally biased region" description="Low complexity" evidence="1">
    <location>
        <begin position="13"/>
        <end position="23"/>
    </location>
</feature>
<dbReference type="AlphaFoldDB" id="A0AA38VRI9"/>
<sequence length="457" mass="49695">MLAAHDQENRVFGQQAGAAAKQQLQPKTPGARYPKTPLKVPLNDENANYGLGKSVLGAKLGGGNENVMTIGKGGNAGATGKANWVTPLEPRTNRAPLGNKTTNAKARTTQTLAVKDIVQEIEKSQLKPNTVQRPKPRSPKAEPFKLDVLNDQTDPLGGEEEEIEYCPPRPTDLPYESDIIPEGALTTESLKPENMFKGYHDYYHRAVDECGMTRLEREMEKRKENAFRKAEKQIQKDLDEFEWDLGLDDDGPRGPGKKKLAVFATSDKPPSVVGRKTSRVVPKQAPPTIAARKAASVLAIAPKAPVNPQQKLVKPMTRHARSASSFLPGRRPAAQKVPASKDPLSAENTAAMATSRSTLGYTKGRTASSALHGRTSSENASRRTLTRSVSTASSGSDTTITPARFAAKSKNSDSSDLRRPEFLSIFDINEDDDGHLGVSADLINDDLDDDFEFKVNF</sequence>